<dbReference type="OrthoDB" id="10302069at2759"/>
<sequence length="128" mass="13788">KGSGQPSDVMIRLPFYLTVIEFALGCASNSTTTTTTSSTASEVVFARFRSVLPWNASETSAYEDAYESAITPKLNELGHVLNVESGNLHGNFALSYTIGNTNCDRVKAAMESIRNDADFIESHSVICG</sequence>
<accession>A0A7I4YHC6</accession>
<dbReference type="InterPro" id="IPR035126">
    <property type="entry name" value="SCVP"/>
</dbReference>
<evidence type="ECO:0000313" key="1">
    <source>
        <dbReference type="Proteomes" id="UP000025227"/>
    </source>
</evidence>
<protein>
    <submittedName>
        <fullName evidence="2">DUF493 family protein</fullName>
    </submittedName>
</protein>
<keyword evidence="1" id="KW-1185">Reference proteome</keyword>
<proteinExistence type="predicted"/>
<dbReference type="AlphaFoldDB" id="A0A7I4YHC6"/>
<dbReference type="Proteomes" id="UP000025227">
    <property type="component" value="Unplaced"/>
</dbReference>
<dbReference type="Pfam" id="PF17619">
    <property type="entry name" value="SCVP"/>
    <property type="match status" value="1"/>
</dbReference>
<dbReference type="OMA" id="ESHSVIC"/>
<name>A0A7I4YHC6_HAECO</name>
<dbReference type="WBParaSite" id="HCON_00093460-00001">
    <property type="protein sequence ID" value="HCON_00093460-00001"/>
    <property type="gene ID" value="HCON_00093460"/>
</dbReference>
<organism evidence="1 2">
    <name type="scientific">Haemonchus contortus</name>
    <name type="common">Barber pole worm</name>
    <dbReference type="NCBI Taxonomy" id="6289"/>
    <lineage>
        <taxon>Eukaryota</taxon>
        <taxon>Metazoa</taxon>
        <taxon>Ecdysozoa</taxon>
        <taxon>Nematoda</taxon>
        <taxon>Chromadorea</taxon>
        <taxon>Rhabditida</taxon>
        <taxon>Rhabditina</taxon>
        <taxon>Rhabditomorpha</taxon>
        <taxon>Strongyloidea</taxon>
        <taxon>Trichostrongylidae</taxon>
        <taxon>Haemonchus</taxon>
    </lineage>
</organism>
<reference evidence="2" key="1">
    <citation type="submission" date="2020-12" db="UniProtKB">
        <authorList>
            <consortium name="WormBaseParasite"/>
        </authorList>
    </citation>
    <scope>IDENTIFICATION</scope>
    <source>
        <strain evidence="2">MHco3</strain>
    </source>
</reference>
<evidence type="ECO:0000313" key="2">
    <source>
        <dbReference type="WBParaSite" id="HCON_00093460-00001"/>
    </source>
</evidence>